<comment type="subunit">
    <text evidence="6">Part of the ribosomal stalk of the 50S ribosomal subunit. The N-terminus interacts with L11 and the large rRNA to form the base of the stalk. The C-terminus forms an elongated spine to which L12 dimers bind in a sequential fashion forming a multimeric L10(L12)X complex.</text>
</comment>
<dbReference type="InterPro" id="IPR001790">
    <property type="entry name" value="Ribosomal_uL10"/>
</dbReference>
<name>A0A401G0D0_9BACT</name>
<sequence length="173" mass="18991">MKLDQKQHIVAELHEKFAQSKVVIVTDYKGLDVAALTDLRRKLQEADVEYKVVKNTLMTRAAQDTDVDVIRDSFKGPTAIALSYDDPVAPAKLLTDFAKENEKFEIKIGVMDGKPLDLDGIEALSSLPSREVLLGQVLSAMNGVPTGMVRVLNAIPQQFVNVLQAISDQKEAA</sequence>
<protein>
    <recommendedName>
        <fullName evidence="5 6">Large ribosomal subunit protein uL10</fullName>
    </recommendedName>
</protein>
<comment type="similarity">
    <text evidence="2 6">Belongs to the universal ribosomal protein uL10 family.</text>
</comment>
<dbReference type="CDD" id="cd05797">
    <property type="entry name" value="Ribosomal_L10"/>
    <property type="match status" value="1"/>
</dbReference>
<dbReference type="AlphaFoldDB" id="A0A401G0D0"/>
<comment type="caution">
    <text evidence="7">The sequence shown here is derived from an EMBL/GenBank/DDBJ whole genome shotgun (WGS) entry which is preliminary data.</text>
</comment>
<reference evidence="8" key="2">
    <citation type="submission" date="2019-01" db="EMBL/GenBank/DDBJ databases">
        <title>Genome sequence of Desulfonema ishimotonii strain Tokyo 01.</title>
        <authorList>
            <person name="Fukui M."/>
        </authorList>
    </citation>
    <scope>NUCLEOTIDE SEQUENCE [LARGE SCALE GENOMIC DNA]</scope>
    <source>
        <strain evidence="8">Tokyo 01</strain>
    </source>
</reference>
<dbReference type="InterPro" id="IPR043141">
    <property type="entry name" value="Ribosomal_uL10-like_sf"/>
</dbReference>
<comment type="function">
    <text evidence="1 6">Forms part of the ribosomal stalk, playing a central role in the interaction of the ribosome with GTP-bound translation factors.</text>
</comment>
<dbReference type="Pfam" id="PF00466">
    <property type="entry name" value="Ribosomal_L10"/>
    <property type="match status" value="1"/>
</dbReference>
<dbReference type="Gene3D" id="6.10.250.290">
    <property type="match status" value="1"/>
</dbReference>
<evidence type="ECO:0000256" key="2">
    <source>
        <dbReference type="ARBA" id="ARBA00008889"/>
    </source>
</evidence>
<evidence type="ECO:0000313" key="7">
    <source>
        <dbReference type="EMBL" id="GBC62675.1"/>
    </source>
</evidence>
<evidence type="ECO:0000313" key="8">
    <source>
        <dbReference type="Proteomes" id="UP000288096"/>
    </source>
</evidence>
<dbReference type="Gene3D" id="3.30.70.1730">
    <property type="match status" value="1"/>
</dbReference>
<dbReference type="PROSITE" id="PS01109">
    <property type="entry name" value="RIBOSOMAL_L10"/>
    <property type="match status" value="1"/>
</dbReference>
<dbReference type="NCBIfam" id="NF000955">
    <property type="entry name" value="PRK00099.1-1"/>
    <property type="match status" value="1"/>
</dbReference>
<evidence type="ECO:0000256" key="6">
    <source>
        <dbReference type="HAMAP-Rule" id="MF_00362"/>
    </source>
</evidence>
<dbReference type="InterPro" id="IPR002363">
    <property type="entry name" value="Ribosomal_uL10_CS_bac"/>
</dbReference>
<keyword evidence="8" id="KW-1185">Reference proteome</keyword>
<dbReference type="GO" id="GO:0003735">
    <property type="term" value="F:structural constituent of ribosome"/>
    <property type="evidence" value="ECO:0007669"/>
    <property type="project" value="InterPro"/>
</dbReference>
<keyword evidence="6" id="KW-0699">rRNA-binding</keyword>
<dbReference type="GO" id="GO:0015934">
    <property type="term" value="C:large ribosomal subunit"/>
    <property type="evidence" value="ECO:0007669"/>
    <property type="project" value="InterPro"/>
</dbReference>
<evidence type="ECO:0000256" key="1">
    <source>
        <dbReference type="ARBA" id="ARBA00002633"/>
    </source>
</evidence>
<dbReference type="InterPro" id="IPR047865">
    <property type="entry name" value="Ribosomal_uL10_bac_type"/>
</dbReference>
<dbReference type="RefSeq" id="WP_124329831.1">
    <property type="nucleotide sequence ID" value="NZ_BEXT01000001.1"/>
</dbReference>
<evidence type="ECO:0000256" key="5">
    <source>
        <dbReference type="ARBA" id="ARBA00035202"/>
    </source>
</evidence>
<accession>A0A401G0D0</accession>
<dbReference type="GO" id="GO:0006412">
    <property type="term" value="P:translation"/>
    <property type="evidence" value="ECO:0007669"/>
    <property type="project" value="UniProtKB-UniRule"/>
</dbReference>
<keyword evidence="3 6" id="KW-0689">Ribosomal protein</keyword>
<evidence type="ECO:0000256" key="3">
    <source>
        <dbReference type="ARBA" id="ARBA00022980"/>
    </source>
</evidence>
<keyword evidence="4 6" id="KW-0687">Ribonucleoprotein</keyword>
<dbReference type="OrthoDB" id="3186107at2"/>
<reference evidence="8" key="1">
    <citation type="submission" date="2017-11" db="EMBL/GenBank/DDBJ databases">
        <authorList>
            <person name="Watanabe M."/>
            <person name="Kojima H."/>
        </authorList>
    </citation>
    <scope>NUCLEOTIDE SEQUENCE [LARGE SCALE GENOMIC DNA]</scope>
    <source>
        <strain evidence="8">Tokyo 01</strain>
    </source>
</reference>
<dbReference type="InterPro" id="IPR022973">
    <property type="entry name" value="Ribosomal_uL10_bac"/>
</dbReference>
<proteinExistence type="inferred from homology"/>
<organism evidence="7 8">
    <name type="scientific">Desulfonema ishimotonii</name>
    <dbReference type="NCBI Taxonomy" id="45657"/>
    <lineage>
        <taxon>Bacteria</taxon>
        <taxon>Pseudomonadati</taxon>
        <taxon>Thermodesulfobacteriota</taxon>
        <taxon>Desulfobacteria</taxon>
        <taxon>Desulfobacterales</taxon>
        <taxon>Desulfococcaceae</taxon>
        <taxon>Desulfonema</taxon>
    </lineage>
</organism>
<gene>
    <name evidence="6" type="primary">rplJ</name>
    <name evidence="7" type="ORF">DENIS_3648</name>
</gene>
<dbReference type="PANTHER" id="PTHR11560">
    <property type="entry name" value="39S RIBOSOMAL PROTEIN L10, MITOCHONDRIAL"/>
    <property type="match status" value="1"/>
</dbReference>
<keyword evidence="6" id="KW-0694">RNA-binding</keyword>
<dbReference type="HAMAP" id="MF_00362">
    <property type="entry name" value="Ribosomal_uL10"/>
    <property type="match status" value="1"/>
</dbReference>
<dbReference type="EMBL" id="BEXT01000001">
    <property type="protein sequence ID" value="GBC62675.1"/>
    <property type="molecule type" value="Genomic_DNA"/>
</dbReference>
<evidence type="ECO:0000256" key="4">
    <source>
        <dbReference type="ARBA" id="ARBA00023274"/>
    </source>
</evidence>
<dbReference type="SUPFAM" id="SSF160369">
    <property type="entry name" value="Ribosomal protein L10-like"/>
    <property type="match status" value="1"/>
</dbReference>
<dbReference type="GO" id="GO:0070180">
    <property type="term" value="F:large ribosomal subunit rRNA binding"/>
    <property type="evidence" value="ECO:0007669"/>
    <property type="project" value="UniProtKB-UniRule"/>
</dbReference>
<dbReference type="Proteomes" id="UP000288096">
    <property type="component" value="Unassembled WGS sequence"/>
</dbReference>